<accession>A0A166WKD9</accession>
<name>A0A166WKD9_9AGAM</name>
<feature type="compositionally biased region" description="Low complexity" evidence="1">
    <location>
        <begin position="331"/>
        <end position="349"/>
    </location>
</feature>
<evidence type="ECO:0000313" key="2">
    <source>
        <dbReference type="EMBL" id="KZP33846.1"/>
    </source>
</evidence>
<dbReference type="OrthoDB" id="2367075at2759"/>
<proteinExistence type="predicted"/>
<protein>
    <recommendedName>
        <fullName evidence="3">BTB domain-containing protein</fullName>
    </recommendedName>
</protein>
<dbReference type="EMBL" id="KV417481">
    <property type="protein sequence ID" value="KZP33846.1"/>
    <property type="molecule type" value="Genomic_DNA"/>
</dbReference>
<feature type="region of interest" description="Disordered" evidence="1">
    <location>
        <begin position="307"/>
        <end position="357"/>
    </location>
</feature>
<evidence type="ECO:0000256" key="1">
    <source>
        <dbReference type="SAM" id="MobiDB-lite"/>
    </source>
</evidence>
<feature type="compositionally biased region" description="Polar residues" evidence="1">
    <location>
        <begin position="307"/>
        <end position="316"/>
    </location>
</feature>
<evidence type="ECO:0008006" key="3">
    <source>
        <dbReference type="Google" id="ProtNLM"/>
    </source>
</evidence>
<sequence length="436" mass="48024">MFSPSRSPSLVSIASSNLLTSDEDFNLDSLPLEAVVRIERPTMSEPVEDARNLVQIEMAHEDWAKFQAWEQHRNVPVSTCSAPIAIEKHARFFLPTENIFFLVSNTLYSVPRTPFERHSAAFTGKGLTEDDPFMLADVEVAHFDHFLSILYPSEYGMYTATTVDEWSAVLHIAVRWGFGSIRTLSIKHLAPIATDIDKIVLGRQYGIDQWLHEAFIAVCIREQSLTKEEGRQMTVDDIIEISAIRQLVGPGAQPRQAPRLSIVEACAGFDISQFVSLPTGSERAAHGPAIASDLDVTPHLVLSEQHAISPTDSGKGQNRLGLDPNLNQSNSTPPTTGVDTTVPPGVTSSEEAEESERAQEAAALERAKITERALCAFLESYPIPSNFVHKRGSMERVGLRAMADALRAELTNTVDPRKQQVLDFIASYKAANPALH</sequence>
<organism evidence="2">
    <name type="scientific">Athelia psychrophila</name>
    <dbReference type="NCBI Taxonomy" id="1759441"/>
    <lineage>
        <taxon>Eukaryota</taxon>
        <taxon>Fungi</taxon>
        <taxon>Dikarya</taxon>
        <taxon>Basidiomycota</taxon>
        <taxon>Agaricomycotina</taxon>
        <taxon>Agaricomycetes</taxon>
        <taxon>Agaricomycetidae</taxon>
        <taxon>Atheliales</taxon>
        <taxon>Atheliaceae</taxon>
        <taxon>Athelia</taxon>
    </lineage>
</organism>
<dbReference type="AlphaFoldDB" id="A0A166WKD9"/>
<reference evidence="2" key="1">
    <citation type="journal article" date="2016" name="Mol. Biol. Evol.">
        <title>Comparative Genomics of Early-Diverging Mushroom-Forming Fungi Provides Insights into the Origins of Lignocellulose Decay Capabilities.</title>
        <authorList>
            <person name="Nagy L.G."/>
            <person name="Riley R."/>
            <person name="Tritt A."/>
            <person name="Adam C."/>
            <person name="Daum C."/>
            <person name="Floudas D."/>
            <person name="Sun H."/>
            <person name="Yadav J.S."/>
            <person name="Pangilinan J."/>
            <person name="Larsson K.H."/>
            <person name="Matsuura K."/>
            <person name="Barry K."/>
            <person name="Labutti K."/>
            <person name="Kuo R."/>
            <person name="Ohm R.A."/>
            <person name="Bhattacharya S.S."/>
            <person name="Shirouzu T."/>
            <person name="Yoshinaga Y."/>
            <person name="Martin F.M."/>
            <person name="Grigoriev I.V."/>
            <person name="Hibbett D.S."/>
        </authorList>
    </citation>
    <scope>NUCLEOTIDE SEQUENCE [LARGE SCALE GENOMIC DNA]</scope>
    <source>
        <strain evidence="2">CBS 109695</strain>
    </source>
</reference>
<gene>
    <name evidence="2" type="ORF">FIBSPDRAFT_1035822</name>
</gene>